<gene>
    <name evidence="4" type="ORF">COY52_02715</name>
</gene>
<evidence type="ECO:0000313" key="4">
    <source>
        <dbReference type="EMBL" id="PIZ17814.1"/>
    </source>
</evidence>
<proteinExistence type="inferred from homology"/>
<evidence type="ECO:0000256" key="3">
    <source>
        <dbReference type="ARBA" id="ARBA00023065"/>
    </source>
</evidence>
<dbReference type="InterPro" id="IPR002843">
    <property type="entry name" value="ATPase_V0-cplx_csu/dsu"/>
</dbReference>
<protein>
    <recommendedName>
        <fullName evidence="6">V-type ATP synthase subunit C</fullName>
    </recommendedName>
</protein>
<name>A0A2M7SEA4_9BACT</name>
<dbReference type="Pfam" id="PF01992">
    <property type="entry name" value="vATP-synt_AC39"/>
    <property type="match status" value="1"/>
</dbReference>
<dbReference type="InterPro" id="IPR044911">
    <property type="entry name" value="V-type_ATPase_csu/dsu_dom_3"/>
</dbReference>
<dbReference type="PANTHER" id="PTHR38682:SF1">
    <property type="entry name" value="V-TYPE ATP SYNTHASE SUBUNIT C"/>
    <property type="match status" value="1"/>
</dbReference>
<evidence type="ECO:0008006" key="6">
    <source>
        <dbReference type="Google" id="ProtNLM"/>
    </source>
</evidence>
<reference evidence="5" key="1">
    <citation type="submission" date="2017-09" db="EMBL/GenBank/DDBJ databases">
        <title>Depth-based differentiation of microbial function through sediment-hosted aquifers and enrichment of novel symbionts in the deep terrestrial subsurface.</title>
        <authorList>
            <person name="Probst A.J."/>
            <person name="Ladd B."/>
            <person name="Jarett J.K."/>
            <person name="Geller-Mcgrath D.E."/>
            <person name="Sieber C.M.K."/>
            <person name="Emerson J.B."/>
            <person name="Anantharaman K."/>
            <person name="Thomas B.C."/>
            <person name="Malmstrom R."/>
            <person name="Stieglmeier M."/>
            <person name="Klingl A."/>
            <person name="Woyke T."/>
            <person name="Ryan C.M."/>
            <person name="Banfield J.F."/>
        </authorList>
    </citation>
    <scope>NUCLEOTIDE SEQUENCE [LARGE SCALE GENOMIC DNA]</scope>
</reference>
<dbReference type="SUPFAM" id="SSF103486">
    <property type="entry name" value="V-type ATP synthase subunit C"/>
    <property type="match status" value="1"/>
</dbReference>
<keyword evidence="3" id="KW-0406">Ion transport</keyword>
<dbReference type="PANTHER" id="PTHR38682">
    <property type="entry name" value="V-TYPE ATP SYNTHASE SUBUNIT C"/>
    <property type="match status" value="1"/>
</dbReference>
<dbReference type="InterPro" id="IPR036079">
    <property type="entry name" value="ATPase_csu/dsu_sf"/>
</dbReference>
<evidence type="ECO:0000313" key="5">
    <source>
        <dbReference type="Proteomes" id="UP000229307"/>
    </source>
</evidence>
<dbReference type="EMBL" id="PFMR01000084">
    <property type="protein sequence ID" value="PIZ17814.1"/>
    <property type="molecule type" value="Genomic_DNA"/>
</dbReference>
<dbReference type="AlphaFoldDB" id="A0A2M7SEA4"/>
<evidence type="ECO:0000256" key="1">
    <source>
        <dbReference type="ARBA" id="ARBA00006709"/>
    </source>
</evidence>
<dbReference type="InterPro" id="IPR035067">
    <property type="entry name" value="V-type_ATPase_csu/dsu"/>
</dbReference>
<dbReference type="InterPro" id="IPR050873">
    <property type="entry name" value="V-ATPase_V0D/AC39_subunit"/>
</dbReference>
<accession>A0A2M7SEA4</accession>
<keyword evidence="2" id="KW-0813">Transport</keyword>
<sequence>MAEVGTMEDLRYASAVARIRVLEKSLLSGEKIRRMEDAPDVPGAWQETKGWGLKETGDINAGDAGEINAFLLSELRYTRDLVLSLALEKNIAELFFIKYDLQNIRAALKGMGDEGISDIGTVPARKIKSAMESSDFTGLRPMLRKIMSARIEELRAEPENAGAVLDADAYRLSMEEINGTEFPSREFVREVFRTEIDIHNLRSLARSRRLSRKADFFSRIALDGGTLEKKFLVDRYESETGGLDSMVSSRLQESSARLKKLYESSMYTAFGFEPVITYLKMRERDARLIRGIMLSKIYGEQLDTADYMV</sequence>
<dbReference type="Proteomes" id="UP000229307">
    <property type="component" value="Unassembled WGS sequence"/>
</dbReference>
<organism evidence="4 5">
    <name type="scientific">Candidatus Desantisbacteria bacterium CG_4_10_14_0_8_um_filter_48_22</name>
    <dbReference type="NCBI Taxonomy" id="1974543"/>
    <lineage>
        <taxon>Bacteria</taxon>
        <taxon>Candidatus Desantisiibacteriota</taxon>
    </lineage>
</organism>
<dbReference type="Gene3D" id="1.10.132.50">
    <property type="entry name" value="ATP synthase (C/AC39) subunit, domain 3"/>
    <property type="match status" value="1"/>
</dbReference>
<comment type="caution">
    <text evidence="4">The sequence shown here is derived from an EMBL/GenBank/DDBJ whole genome shotgun (WGS) entry which is preliminary data.</text>
</comment>
<dbReference type="Gene3D" id="1.20.1690.10">
    <property type="entry name" value="V-type ATP synthase subunit C domain"/>
    <property type="match status" value="2"/>
</dbReference>
<dbReference type="GO" id="GO:0046961">
    <property type="term" value="F:proton-transporting ATPase activity, rotational mechanism"/>
    <property type="evidence" value="ECO:0007669"/>
    <property type="project" value="InterPro"/>
</dbReference>
<comment type="similarity">
    <text evidence="1">Belongs to the V-ATPase V0D/AC39 subunit family.</text>
</comment>
<evidence type="ECO:0000256" key="2">
    <source>
        <dbReference type="ARBA" id="ARBA00022448"/>
    </source>
</evidence>